<dbReference type="eggNOG" id="arCOG04176">
    <property type="taxonomic scope" value="Archaea"/>
</dbReference>
<evidence type="ECO:0000256" key="2">
    <source>
        <dbReference type="ARBA" id="ARBA00022917"/>
    </source>
</evidence>
<dbReference type="Gene3D" id="3.75.10.10">
    <property type="entry name" value="L-arginine/glycine Amidinotransferase, Chain A"/>
    <property type="match status" value="1"/>
</dbReference>
<dbReference type="PIRSF" id="PIRSF006413">
    <property type="entry name" value="IF-6"/>
    <property type="match status" value="1"/>
</dbReference>
<dbReference type="PANTHER" id="PTHR10784">
    <property type="entry name" value="TRANSLATION INITIATION FACTOR 6"/>
    <property type="match status" value="1"/>
</dbReference>
<dbReference type="OrthoDB" id="33582at2157"/>
<dbReference type="GO" id="GO:0003743">
    <property type="term" value="F:translation initiation factor activity"/>
    <property type="evidence" value="ECO:0007669"/>
    <property type="project" value="UniProtKB-UniRule"/>
</dbReference>
<keyword evidence="5" id="KW-1185">Reference proteome</keyword>
<dbReference type="HOGENOM" id="CLU_071894_1_0_2"/>
<gene>
    <name evidence="3" type="primary">eif6</name>
    <name evidence="4" type="ordered locus">Calag_0407</name>
</gene>
<dbReference type="Proteomes" id="UP000010469">
    <property type="component" value="Chromosome"/>
</dbReference>
<reference evidence="5" key="1">
    <citation type="submission" date="2012-03" db="EMBL/GenBank/DDBJ databases">
        <title>Complete genome of Caldisphaera lagunensis DSM 15908.</title>
        <authorList>
            <person name="Lucas S."/>
            <person name="Copeland A."/>
            <person name="Lapidus A."/>
            <person name="Glavina del Rio T."/>
            <person name="Dalin E."/>
            <person name="Tice H."/>
            <person name="Bruce D."/>
            <person name="Goodwin L."/>
            <person name="Pitluck S."/>
            <person name="Peters L."/>
            <person name="Mikhailova N."/>
            <person name="Teshima H."/>
            <person name="Kyrpides N."/>
            <person name="Mavromatis K."/>
            <person name="Ivanova N."/>
            <person name="Brettin T."/>
            <person name="Detter J.C."/>
            <person name="Han C."/>
            <person name="Larimer F."/>
            <person name="Land M."/>
            <person name="Hauser L."/>
            <person name="Markowitz V."/>
            <person name="Cheng J.-F."/>
            <person name="Hugenholtz P."/>
            <person name="Woyke T."/>
            <person name="Wu D."/>
            <person name="Spring S."/>
            <person name="Schroeder M."/>
            <person name="Brambilla E."/>
            <person name="Klenk H.-P."/>
            <person name="Eisen J.A."/>
        </authorList>
    </citation>
    <scope>NUCLEOTIDE SEQUENCE [LARGE SCALE GENOMIC DNA]</scope>
    <source>
        <strain evidence="5">DSM 15908 / JCM 11604 / IC-154</strain>
    </source>
</reference>
<dbReference type="RefSeq" id="WP_015232074.1">
    <property type="nucleotide sequence ID" value="NC_019791.1"/>
</dbReference>
<dbReference type="SMART" id="SM00654">
    <property type="entry name" value="eIF6"/>
    <property type="match status" value="1"/>
</dbReference>
<accession>L0A8L8</accession>
<dbReference type="KEGG" id="clg:Calag_0407"/>
<dbReference type="SUPFAM" id="SSF55909">
    <property type="entry name" value="Pentein"/>
    <property type="match status" value="1"/>
</dbReference>
<keyword evidence="1 3" id="KW-0396">Initiation factor</keyword>
<dbReference type="FunCoup" id="L0A8L8">
    <property type="interactions" value="177"/>
</dbReference>
<comment type="function">
    <text evidence="3">Binds to the 50S ribosomal subunit and prevents its association with the 30S ribosomal subunit to form the 70S initiation complex.</text>
</comment>
<dbReference type="InParanoid" id="L0A8L8"/>
<dbReference type="STRING" id="1056495.Calag_0407"/>
<dbReference type="HAMAP" id="MF_00032">
    <property type="entry name" value="eIF_6"/>
    <property type="match status" value="1"/>
</dbReference>
<evidence type="ECO:0000256" key="1">
    <source>
        <dbReference type="ARBA" id="ARBA00022540"/>
    </source>
</evidence>
<dbReference type="Pfam" id="PF01912">
    <property type="entry name" value="eIF-6"/>
    <property type="match status" value="1"/>
</dbReference>
<dbReference type="GO" id="GO:0043022">
    <property type="term" value="F:ribosome binding"/>
    <property type="evidence" value="ECO:0007669"/>
    <property type="project" value="InterPro"/>
</dbReference>
<comment type="similarity">
    <text evidence="3">Belongs to the eIF-6 family.</text>
</comment>
<dbReference type="NCBIfam" id="TIGR00323">
    <property type="entry name" value="eIF-6"/>
    <property type="match status" value="1"/>
</dbReference>
<proteinExistence type="inferred from homology"/>
<sequence length="224" mass="24306">MPFEIVKMSIFGNSNIGVYIYGNDKITFVPQGLQKKDLDGISQILQTDIMETSLANTKLLGVLMAGNNNGIILSRSALDDEVDIIKKSIKDLNLYVLPSRNNAVGNLIVANDKAALVYPYFEDDVIKQIQDTLGVEVFRRSIVGIPTVGAIIAVTNVGGLVHPDVTDEEIKFLEDIFKVPFKTGTVNFGVSFIKTGLIVNTKGAIVGEDTTGPEIARIQMVFSA</sequence>
<name>L0A8L8_CALLD</name>
<dbReference type="AlphaFoldDB" id="L0A8L8"/>
<organism evidence="4 5">
    <name type="scientific">Caldisphaera lagunensis (strain DSM 15908 / JCM 11604 / ANMR 0165 / IC-154)</name>
    <dbReference type="NCBI Taxonomy" id="1056495"/>
    <lineage>
        <taxon>Archaea</taxon>
        <taxon>Thermoproteota</taxon>
        <taxon>Thermoprotei</taxon>
        <taxon>Acidilobales</taxon>
        <taxon>Caldisphaeraceae</taxon>
        <taxon>Caldisphaera</taxon>
    </lineage>
</organism>
<dbReference type="EMBL" id="CP003378">
    <property type="protein sequence ID" value="AFZ70176.1"/>
    <property type="molecule type" value="Genomic_DNA"/>
</dbReference>
<evidence type="ECO:0000313" key="4">
    <source>
        <dbReference type="EMBL" id="AFZ70176.1"/>
    </source>
</evidence>
<dbReference type="GeneID" id="14211667"/>
<evidence type="ECO:0000256" key="3">
    <source>
        <dbReference type="HAMAP-Rule" id="MF_00032"/>
    </source>
</evidence>
<keyword evidence="2 3" id="KW-0648">Protein biosynthesis</keyword>
<dbReference type="GO" id="GO:0042256">
    <property type="term" value="P:cytosolic ribosome assembly"/>
    <property type="evidence" value="ECO:0007669"/>
    <property type="project" value="InterPro"/>
</dbReference>
<evidence type="ECO:0000313" key="5">
    <source>
        <dbReference type="Proteomes" id="UP000010469"/>
    </source>
</evidence>
<dbReference type="InterPro" id="IPR002769">
    <property type="entry name" value="eIF6"/>
</dbReference>
<protein>
    <recommendedName>
        <fullName evidence="3">Translation initiation factor 6</fullName>
        <shortName evidence="3">aIF-6</shortName>
    </recommendedName>
</protein>